<accession>A0AAD3CX97</accession>
<dbReference type="Gene3D" id="1.25.40.20">
    <property type="entry name" value="Ankyrin repeat-containing domain"/>
    <property type="match status" value="1"/>
</dbReference>
<evidence type="ECO:0000313" key="1">
    <source>
        <dbReference type="EMBL" id="GFH53574.1"/>
    </source>
</evidence>
<gene>
    <name evidence="1" type="ORF">CTEN210_10050</name>
</gene>
<evidence type="ECO:0000313" key="2">
    <source>
        <dbReference type="Proteomes" id="UP001054902"/>
    </source>
</evidence>
<dbReference type="EMBL" id="BLLK01000047">
    <property type="protein sequence ID" value="GFH53574.1"/>
    <property type="molecule type" value="Genomic_DNA"/>
</dbReference>
<sequence length="131" mass="15287">MCISTPIHVIKRYDGQSLIDLCLKRKWDELRNYLKYSNEQELQMKKEMLLWKNKGHHNGRGCFHYACYWSNVPMDIIELMVEIGGQDLLNSTDNDGFTALGYAGSKILRQKFEPAHESNSLDLEEEIEFSI</sequence>
<organism evidence="1 2">
    <name type="scientific">Chaetoceros tenuissimus</name>
    <dbReference type="NCBI Taxonomy" id="426638"/>
    <lineage>
        <taxon>Eukaryota</taxon>
        <taxon>Sar</taxon>
        <taxon>Stramenopiles</taxon>
        <taxon>Ochrophyta</taxon>
        <taxon>Bacillariophyta</taxon>
        <taxon>Coscinodiscophyceae</taxon>
        <taxon>Chaetocerotophycidae</taxon>
        <taxon>Chaetocerotales</taxon>
        <taxon>Chaetocerotaceae</taxon>
        <taxon>Chaetoceros</taxon>
    </lineage>
</organism>
<dbReference type="AlphaFoldDB" id="A0AAD3CX97"/>
<dbReference type="InterPro" id="IPR036770">
    <property type="entry name" value="Ankyrin_rpt-contain_sf"/>
</dbReference>
<proteinExistence type="predicted"/>
<comment type="caution">
    <text evidence="1">The sequence shown here is derived from an EMBL/GenBank/DDBJ whole genome shotgun (WGS) entry which is preliminary data.</text>
</comment>
<protein>
    <submittedName>
        <fullName evidence="1">Uncharacterized protein</fullName>
    </submittedName>
</protein>
<dbReference type="Proteomes" id="UP001054902">
    <property type="component" value="Unassembled WGS sequence"/>
</dbReference>
<reference evidence="1 2" key="1">
    <citation type="journal article" date="2021" name="Sci. Rep.">
        <title>The genome of the diatom Chaetoceros tenuissimus carries an ancient integrated fragment of an extant virus.</title>
        <authorList>
            <person name="Hongo Y."/>
            <person name="Kimura K."/>
            <person name="Takaki Y."/>
            <person name="Yoshida Y."/>
            <person name="Baba S."/>
            <person name="Kobayashi G."/>
            <person name="Nagasaki K."/>
            <person name="Hano T."/>
            <person name="Tomaru Y."/>
        </authorList>
    </citation>
    <scope>NUCLEOTIDE SEQUENCE [LARGE SCALE GENOMIC DNA]</scope>
    <source>
        <strain evidence="1 2">NIES-3715</strain>
    </source>
</reference>
<dbReference type="SUPFAM" id="SSF48403">
    <property type="entry name" value="Ankyrin repeat"/>
    <property type="match status" value="1"/>
</dbReference>
<name>A0AAD3CX97_9STRA</name>
<keyword evidence="2" id="KW-1185">Reference proteome</keyword>